<name>A0A518EP46_9BACT</name>
<organism evidence="1 2">
    <name type="scientific">Saltatorellus ferox</name>
    <dbReference type="NCBI Taxonomy" id="2528018"/>
    <lineage>
        <taxon>Bacteria</taxon>
        <taxon>Pseudomonadati</taxon>
        <taxon>Planctomycetota</taxon>
        <taxon>Planctomycetia</taxon>
        <taxon>Planctomycetia incertae sedis</taxon>
        <taxon>Saltatorellus</taxon>
    </lineage>
</organism>
<dbReference type="AlphaFoldDB" id="A0A518EP46"/>
<dbReference type="Proteomes" id="UP000320390">
    <property type="component" value="Chromosome"/>
</dbReference>
<dbReference type="EMBL" id="CP036434">
    <property type="protein sequence ID" value="QDV05862.1"/>
    <property type="molecule type" value="Genomic_DNA"/>
</dbReference>
<reference evidence="1 2" key="1">
    <citation type="submission" date="2019-02" db="EMBL/GenBank/DDBJ databases">
        <title>Deep-cultivation of Planctomycetes and their phenomic and genomic characterization uncovers novel biology.</title>
        <authorList>
            <person name="Wiegand S."/>
            <person name="Jogler M."/>
            <person name="Boedeker C."/>
            <person name="Pinto D."/>
            <person name="Vollmers J."/>
            <person name="Rivas-Marin E."/>
            <person name="Kohn T."/>
            <person name="Peeters S.H."/>
            <person name="Heuer A."/>
            <person name="Rast P."/>
            <person name="Oberbeckmann S."/>
            <person name="Bunk B."/>
            <person name="Jeske O."/>
            <person name="Meyerdierks A."/>
            <person name="Storesund J.E."/>
            <person name="Kallscheuer N."/>
            <person name="Luecker S."/>
            <person name="Lage O.M."/>
            <person name="Pohl T."/>
            <person name="Merkel B.J."/>
            <person name="Hornburger P."/>
            <person name="Mueller R.-W."/>
            <person name="Bruemmer F."/>
            <person name="Labrenz M."/>
            <person name="Spormann A.M."/>
            <person name="Op den Camp H."/>
            <person name="Overmann J."/>
            <person name="Amann R."/>
            <person name="Jetten M.S.M."/>
            <person name="Mascher T."/>
            <person name="Medema M.H."/>
            <person name="Devos D.P."/>
            <person name="Kaster A.-K."/>
            <person name="Ovreas L."/>
            <person name="Rohde M."/>
            <person name="Galperin M.Y."/>
            <person name="Jogler C."/>
        </authorList>
    </citation>
    <scope>NUCLEOTIDE SEQUENCE [LARGE SCALE GENOMIC DNA]</scope>
    <source>
        <strain evidence="1 2">Poly30</strain>
    </source>
</reference>
<keyword evidence="2" id="KW-1185">Reference proteome</keyword>
<sequence length="49" mass="6038">MSTFSRQRKSRLRSFESRATFDGDVRTYREWRYITVHPFADEPELLERL</sequence>
<evidence type="ECO:0000313" key="1">
    <source>
        <dbReference type="EMBL" id="QDV05862.1"/>
    </source>
</evidence>
<dbReference type="RefSeq" id="WP_419191045.1">
    <property type="nucleotide sequence ID" value="NZ_CP036434.1"/>
</dbReference>
<gene>
    <name evidence="1" type="ORF">Poly30_13650</name>
</gene>
<accession>A0A518EP46</accession>
<proteinExistence type="predicted"/>
<protein>
    <submittedName>
        <fullName evidence="1">Uncharacterized protein</fullName>
    </submittedName>
</protein>
<evidence type="ECO:0000313" key="2">
    <source>
        <dbReference type="Proteomes" id="UP000320390"/>
    </source>
</evidence>